<proteinExistence type="predicted"/>
<dbReference type="STRING" id="561176.SAMN04488561_6918"/>
<reference evidence="2" key="1">
    <citation type="submission" date="2016-10" db="EMBL/GenBank/DDBJ databases">
        <authorList>
            <person name="Varghese N."/>
            <person name="Submissions S."/>
        </authorList>
    </citation>
    <scope>NUCLEOTIDE SEQUENCE [LARGE SCALE GENOMIC DNA]</scope>
    <source>
        <strain evidence="2">DSM 45237</strain>
    </source>
</reference>
<protein>
    <recommendedName>
        <fullName evidence="3">DUF4127 family protein</fullName>
    </recommendedName>
</protein>
<dbReference type="AlphaFoldDB" id="A0A1H5Q0T2"/>
<dbReference type="Proteomes" id="UP000181980">
    <property type="component" value="Unassembled WGS sequence"/>
</dbReference>
<organism evidence="1 2">
    <name type="scientific">Jiangella alba</name>
    <dbReference type="NCBI Taxonomy" id="561176"/>
    <lineage>
        <taxon>Bacteria</taxon>
        <taxon>Bacillati</taxon>
        <taxon>Actinomycetota</taxon>
        <taxon>Actinomycetes</taxon>
        <taxon>Jiangellales</taxon>
        <taxon>Jiangellaceae</taxon>
        <taxon>Jiangella</taxon>
    </lineage>
</organism>
<keyword evidence="2" id="KW-1185">Reference proteome</keyword>
<evidence type="ECO:0000313" key="2">
    <source>
        <dbReference type="Proteomes" id="UP000181980"/>
    </source>
</evidence>
<dbReference type="RefSeq" id="WP_069111393.1">
    <property type="nucleotide sequence ID" value="NZ_FNUC01000004.1"/>
</dbReference>
<sequence>MTRIALLPPDERPNTRGYAATIGRCAGVDVLTPPQELMPSFRTPADTAGLAEWLRRVAPDVDHVLVSLELLVHGGLIPSRNTEDRMADVVPRLSVLRELGTPVTAYGVVTRLPTYDNRARSRQEPGYWATHGALLGTLSRLWDEASLGETDEATVADARARVPGEYVRDLVRRRARNHAVNLAALELAADGVFDTLVISSDDTAPRGLPAAERRLLGHWADRLGADVLMYPGADEVPSVLVARVAAGAAGVRPRIAVVCPDEAGLDRIAPYEDRPLRVGLGNQIRAVGGVQVDDPADADLVVAVHPPAREPGDWVSSPPDLAAAAPVEPLVDAVERLLDGGHVVALADVHYANGGDPRLVEALDARSVLGRLAAYGGWNTAGNSIGTTLAAGVAAVLAGTEAAAAERKRFLARKIIEDAHYLPVVRRSIQDEAAARGLLDPPLDELPAVHDRITRDLRAWAAGVGALAGWRIDDARLPWSYTFTVDFDLTRAATTTS</sequence>
<evidence type="ECO:0008006" key="3">
    <source>
        <dbReference type="Google" id="ProtNLM"/>
    </source>
</evidence>
<evidence type="ECO:0000313" key="1">
    <source>
        <dbReference type="EMBL" id="SEF18847.1"/>
    </source>
</evidence>
<gene>
    <name evidence="1" type="ORF">SAMN04488561_6918</name>
</gene>
<dbReference type="Pfam" id="PF13552">
    <property type="entry name" value="DUF4127"/>
    <property type="match status" value="1"/>
</dbReference>
<name>A0A1H5Q0T2_9ACTN</name>
<dbReference type="EMBL" id="FNUC01000004">
    <property type="protein sequence ID" value="SEF18847.1"/>
    <property type="molecule type" value="Genomic_DNA"/>
</dbReference>
<dbReference type="InterPro" id="IPR025394">
    <property type="entry name" value="DUF4127"/>
</dbReference>
<accession>A0A1H5Q0T2</accession>